<evidence type="ECO:0000313" key="2">
    <source>
        <dbReference type="Proteomes" id="UP000683925"/>
    </source>
</evidence>
<reference evidence="1" key="1">
    <citation type="submission" date="2021-01" db="EMBL/GenBank/DDBJ databases">
        <authorList>
            <consortium name="Genoscope - CEA"/>
            <person name="William W."/>
        </authorList>
    </citation>
    <scope>NUCLEOTIDE SEQUENCE</scope>
</reference>
<dbReference type="AlphaFoldDB" id="A0A8S1WRH8"/>
<keyword evidence="2" id="KW-1185">Reference proteome</keyword>
<gene>
    <name evidence="1" type="ORF">POCTA_138.1.T0920150</name>
</gene>
<protein>
    <submittedName>
        <fullName evidence="1">Uncharacterized protein</fullName>
    </submittedName>
</protein>
<dbReference type="OrthoDB" id="294902at2759"/>
<comment type="caution">
    <text evidence="1">The sequence shown here is derived from an EMBL/GenBank/DDBJ whole genome shotgun (WGS) entry which is preliminary data.</text>
</comment>
<dbReference type="Proteomes" id="UP000683925">
    <property type="component" value="Unassembled WGS sequence"/>
</dbReference>
<sequence length="368" mass="43743">MKNNNYIVKDIYQEKNKGRIYDFHKKKLEEINQQYPKLDNQNVMKKLKEKHNMIKTVSKFYNQEAFIEQQRVNQHLIQKIMQPQTSKTRSQHNQSRKEFAKINFDTKRISEENRSLANRITNLPPVIDAKKQDMEYRKHQTEVVLLQKYHTTKLIEQYDQKTINIFNKLTNNKFNKSKFANFKFLSTINKQTKFMMVLISEMELYGVKHSSSLMNKNPPTYQCSIFSDQKCLCKSKPLEYNEFLENIIGFNCQDFTSIYMVIEKIKQNEEFQVGEVIYCESYSHIHTHHLKDNIIVRISDEIDGEIRKNISDEQVIIGRLKYKILQLCQQSQEYKLQVPPASYAIQIQHSTPQPSVKEPEEIPSQQLI</sequence>
<dbReference type="EMBL" id="CAJJDP010000091">
    <property type="protein sequence ID" value="CAD8188326.1"/>
    <property type="molecule type" value="Genomic_DNA"/>
</dbReference>
<organism evidence="1 2">
    <name type="scientific">Paramecium octaurelia</name>
    <dbReference type="NCBI Taxonomy" id="43137"/>
    <lineage>
        <taxon>Eukaryota</taxon>
        <taxon>Sar</taxon>
        <taxon>Alveolata</taxon>
        <taxon>Ciliophora</taxon>
        <taxon>Intramacronucleata</taxon>
        <taxon>Oligohymenophorea</taxon>
        <taxon>Peniculida</taxon>
        <taxon>Parameciidae</taxon>
        <taxon>Paramecium</taxon>
    </lineage>
</organism>
<name>A0A8S1WRH8_PAROT</name>
<evidence type="ECO:0000313" key="1">
    <source>
        <dbReference type="EMBL" id="CAD8188326.1"/>
    </source>
</evidence>
<accession>A0A8S1WRH8</accession>
<dbReference type="OMA" id="NKNPPTY"/>
<proteinExistence type="predicted"/>